<evidence type="ECO:0000256" key="1">
    <source>
        <dbReference type="SAM" id="MobiDB-lite"/>
    </source>
</evidence>
<comment type="caution">
    <text evidence="2">The sequence shown here is derived from an EMBL/GenBank/DDBJ whole genome shotgun (WGS) entry which is preliminary data.</text>
</comment>
<gene>
    <name evidence="2" type="ORF">CCHLO57077_00017465</name>
</gene>
<evidence type="ECO:0000313" key="3">
    <source>
        <dbReference type="Proteomes" id="UP001160390"/>
    </source>
</evidence>
<reference evidence="2" key="1">
    <citation type="submission" date="2023-01" db="EMBL/GenBank/DDBJ databases">
        <authorList>
            <person name="Piombo E."/>
        </authorList>
    </citation>
    <scope>NUCLEOTIDE SEQUENCE</scope>
</reference>
<feature type="region of interest" description="Disordered" evidence="1">
    <location>
        <begin position="39"/>
        <end position="110"/>
    </location>
</feature>
<name>A0AA35LW77_9HYPO</name>
<keyword evidence="3" id="KW-1185">Reference proteome</keyword>
<organism evidence="2 3">
    <name type="scientific">Clonostachys chloroleuca</name>
    <dbReference type="NCBI Taxonomy" id="1926264"/>
    <lineage>
        <taxon>Eukaryota</taxon>
        <taxon>Fungi</taxon>
        <taxon>Dikarya</taxon>
        <taxon>Ascomycota</taxon>
        <taxon>Pezizomycotina</taxon>
        <taxon>Sordariomycetes</taxon>
        <taxon>Hypocreomycetidae</taxon>
        <taxon>Hypocreales</taxon>
        <taxon>Bionectriaceae</taxon>
        <taxon>Clonostachys</taxon>
    </lineage>
</organism>
<accession>A0AA35LW77</accession>
<protein>
    <submittedName>
        <fullName evidence="2">Uncharacterized protein</fullName>
    </submittedName>
</protein>
<dbReference type="EMBL" id="CABFNP030000730">
    <property type="protein sequence ID" value="CAI6082482.1"/>
    <property type="molecule type" value="Genomic_DNA"/>
</dbReference>
<sequence length="179" mass="19205">MGVATTARRHVGKKRSLHARAFLSQEMATLSQSQTILEDDTCQQRGNEQSGSVQQGDAAPNWNLAVQKSTDGDGLMDSSGSDPDLASVEEIPGSTNDDELMDTPGANPDLASLEEITNSMDDDELMEYIRSDSDLASRGEILDSTDADGSMDSDLASLEVGIRAFDAVVKDFLRTHYGS</sequence>
<feature type="compositionally biased region" description="Low complexity" evidence="1">
    <location>
        <begin position="72"/>
        <end position="84"/>
    </location>
</feature>
<dbReference type="AlphaFoldDB" id="A0AA35LW77"/>
<proteinExistence type="predicted"/>
<feature type="compositionally biased region" description="Polar residues" evidence="1">
    <location>
        <begin position="43"/>
        <end position="55"/>
    </location>
</feature>
<dbReference type="Proteomes" id="UP001160390">
    <property type="component" value="Unassembled WGS sequence"/>
</dbReference>
<evidence type="ECO:0000313" key="2">
    <source>
        <dbReference type="EMBL" id="CAI6082482.1"/>
    </source>
</evidence>